<keyword evidence="6" id="KW-1185">Reference proteome</keyword>
<accession>A0ABT9NB13</accession>
<keyword evidence="3" id="KW-0804">Transcription</keyword>
<protein>
    <submittedName>
        <fullName evidence="5">DNA-binding transcriptional regulator YhcF (GntR family)</fullName>
    </submittedName>
</protein>
<evidence type="ECO:0000259" key="4">
    <source>
        <dbReference type="PROSITE" id="PS50949"/>
    </source>
</evidence>
<keyword evidence="1" id="KW-0805">Transcription regulation</keyword>
<dbReference type="InterPro" id="IPR036388">
    <property type="entry name" value="WH-like_DNA-bd_sf"/>
</dbReference>
<evidence type="ECO:0000313" key="5">
    <source>
        <dbReference type="EMBL" id="MDP9800867.1"/>
    </source>
</evidence>
<dbReference type="PANTHER" id="PTHR38445">
    <property type="entry name" value="HTH-TYPE TRANSCRIPTIONAL REPRESSOR YTRA"/>
    <property type="match status" value="1"/>
</dbReference>
<dbReference type="PANTHER" id="PTHR38445:SF6">
    <property type="entry name" value="GNTR-FAMILY TRANSCRIPTIONAL REGULATOR"/>
    <property type="match status" value="1"/>
</dbReference>
<dbReference type="SMART" id="SM00345">
    <property type="entry name" value="HTH_GNTR"/>
    <property type="match status" value="1"/>
</dbReference>
<dbReference type="InterPro" id="IPR036390">
    <property type="entry name" value="WH_DNA-bd_sf"/>
</dbReference>
<dbReference type="CDD" id="cd07377">
    <property type="entry name" value="WHTH_GntR"/>
    <property type="match status" value="1"/>
</dbReference>
<organism evidence="5 6">
    <name type="scientific">Arcanobacterium wilhelmae</name>
    <dbReference type="NCBI Taxonomy" id="1803177"/>
    <lineage>
        <taxon>Bacteria</taxon>
        <taxon>Bacillati</taxon>
        <taxon>Actinomycetota</taxon>
        <taxon>Actinomycetes</taxon>
        <taxon>Actinomycetales</taxon>
        <taxon>Actinomycetaceae</taxon>
        <taxon>Arcanobacterium</taxon>
    </lineage>
</organism>
<proteinExistence type="predicted"/>
<dbReference type="Gene3D" id="1.10.10.10">
    <property type="entry name" value="Winged helix-like DNA-binding domain superfamily/Winged helix DNA-binding domain"/>
    <property type="match status" value="1"/>
</dbReference>
<evidence type="ECO:0000313" key="6">
    <source>
        <dbReference type="Proteomes" id="UP001235966"/>
    </source>
</evidence>
<sequence>MMMSFDDSRPIWIQLAENFGHKIISGEWQPGAKIPSVRELALEAGANPNTIQRALGTLDDDGLTVAERTQGRFVTTDEKVIARRREAVAIEQTDRHIASLRGLGLSLDGATKLLAQRWTTTD</sequence>
<dbReference type="PROSITE" id="PS50949">
    <property type="entry name" value="HTH_GNTR"/>
    <property type="match status" value="1"/>
</dbReference>
<gene>
    <name evidence="5" type="ORF">J2S49_000943</name>
</gene>
<evidence type="ECO:0000256" key="2">
    <source>
        <dbReference type="ARBA" id="ARBA00023125"/>
    </source>
</evidence>
<reference evidence="5 6" key="1">
    <citation type="submission" date="2023-07" db="EMBL/GenBank/DDBJ databases">
        <title>Sequencing the genomes of 1000 actinobacteria strains.</title>
        <authorList>
            <person name="Klenk H.-P."/>
        </authorList>
    </citation>
    <scope>NUCLEOTIDE SEQUENCE [LARGE SCALE GENOMIC DNA]</scope>
    <source>
        <strain evidence="5 6">DSM 102162</strain>
    </source>
</reference>
<comment type="caution">
    <text evidence="5">The sequence shown here is derived from an EMBL/GenBank/DDBJ whole genome shotgun (WGS) entry which is preliminary data.</text>
</comment>
<dbReference type="Pfam" id="PF00392">
    <property type="entry name" value="GntR"/>
    <property type="match status" value="1"/>
</dbReference>
<dbReference type="Proteomes" id="UP001235966">
    <property type="component" value="Unassembled WGS sequence"/>
</dbReference>
<dbReference type="InterPro" id="IPR000524">
    <property type="entry name" value="Tscrpt_reg_HTH_GntR"/>
</dbReference>
<keyword evidence="2 5" id="KW-0238">DNA-binding</keyword>
<feature type="domain" description="HTH gntR-type" evidence="4">
    <location>
        <begin position="9"/>
        <end position="77"/>
    </location>
</feature>
<dbReference type="EMBL" id="JAUSQW010000001">
    <property type="protein sequence ID" value="MDP9800867.1"/>
    <property type="molecule type" value="Genomic_DNA"/>
</dbReference>
<evidence type="ECO:0000256" key="1">
    <source>
        <dbReference type="ARBA" id="ARBA00023015"/>
    </source>
</evidence>
<dbReference type="SUPFAM" id="SSF46785">
    <property type="entry name" value="Winged helix' DNA-binding domain"/>
    <property type="match status" value="1"/>
</dbReference>
<evidence type="ECO:0000256" key="3">
    <source>
        <dbReference type="ARBA" id="ARBA00023163"/>
    </source>
</evidence>
<name>A0ABT9NB13_9ACTO</name>
<dbReference type="GO" id="GO:0003677">
    <property type="term" value="F:DNA binding"/>
    <property type="evidence" value="ECO:0007669"/>
    <property type="project" value="UniProtKB-KW"/>
</dbReference>